<proteinExistence type="predicted"/>
<evidence type="ECO:0000313" key="3">
    <source>
        <dbReference type="Proteomes" id="UP000218334"/>
    </source>
</evidence>
<sequence length="125" mass="14136">MSVPAGKYGNTDSSSNPDERARHQYQISAQNSERQSYFVAWLQAIYGLLSCINYKRDAAKRGNARSLATQCSHSEQRKWGSDASVHQDGWYPWSNDAPEGEKNSREGNESELENLIKKILRNGIE</sequence>
<feature type="region of interest" description="Disordered" evidence="1">
    <location>
        <begin position="1"/>
        <end position="26"/>
    </location>
</feature>
<name>A0A2H3ARH0_9AGAR</name>
<keyword evidence="3" id="KW-1185">Reference proteome</keyword>
<reference evidence="3" key="1">
    <citation type="journal article" date="2017" name="Nat. Ecol. Evol.">
        <title>Genome expansion and lineage-specific genetic innovations in the forest pathogenic fungi Armillaria.</title>
        <authorList>
            <person name="Sipos G."/>
            <person name="Prasanna A.N."/>
            <person name="Walter M.C."/>
            <person name="O'Connor E."/>
            <person name="Balint B."/>
            <person name="Krizsan K."/>
            <person name="Kiss B."/>
            <person name="Hess J."/>
            <person name="Varga T."/>
            <person name="Slot J."/>
            <person name="Riley R."/>
            <person name="Boka B."/>
            <person name="Rigling D."/>
            <person name="Barry K."/>
            <person name="Lee J."/>
            <person name="Mihaltcheva S."/>
            <person name="LaButti K."/>
            <person name="Lipzen A."/>
            <person name="Waldron R."/>
            <person name="Moloney N.M."/>
            <person name="Sperisen C."/>
            <person name="Kredics L."/>
            <person name="Vagvoelgyi C."/>
            <person name="Patrignani A."/>
            <person name="Fitzpatrick D."/>
            <person name="Nagy I."/>
            <person name="Doyle S."/>
            <person name="Anderson J.B."/>
            <person name="Grigoriev I.V."/>
            <person name="Gueldener U."/>
            <person name="Muensterkoetter M."/>
            <person name="Nagy L.G."/>
        </authorList>
    </citation>
    <scope>NUCLEOTIDE SEQUENCE [LARGE SCALE GENOMIC DNA]</scope>
    <source>
        <strain evidence="3">28-4</strain>
    </source>
</reference>
<evidence type="ECO:0000313" key="2">
    <source>
        <dbReference type="EMBL" id="PBK61365.1"/>
    </source>
</evidence>
<evidence type="ECO:0000256" key="1">
    <source>
        <dbReference type="SAM" id="MobiDB-lite"/>
    </source>
</evidence>
<protein>
    <submittedName>
        <fullName evidence="2">Uncharacterized protein</fullName>
    </submittedName>
</protein>
<dbReference type="Proteomes" id="UP000218334">
    <property type="component" value="Unassembled WGS sequence"/>
</dbReference>
<feature type="compositionally biased region" description="Basic and acidic residues" evidence="1">
    <location>
        <begin position="99"/>
        <end position="108"/>
    </location>
</feature>
<feature type="region of interest" description="Disordered" evidence="1">
    <location>
        <begin position="91"/>
        <end position="111"/>
    </location>
</feature>
<dbReference type="AlphaFoldDB" id="A0A2H3ARH0"/>
<organism evidence="2 3">
    <name type="scientific">Armillaria solidipes</name>
    <dbReference type="NCBI Taxonomy" id="1076256"/>
    <lineage>
        <taxon>Eukaryota</taxon>
        <taxon>Fungi</taxon>
        <taxon>Dikarya</taxon>
        <taxon>Basidiomycota</taxon>
        <taxon>Agaricomycotina</taxon>
        <taxon>Agaricomycetes</taxon>
        <taxon>Agaricomycetidae</taxon>
        <taxon>Agaricales</taxon>
        <taxon>Marasmiineae</taxon>
        <taxon>Physalacriaceae</taxon>
        <taxon>Armillaria</taxon>
    </lineage>
</organism>
<dbReference type="EMBL" id="KZ293476">
    <property type="protein sequence ID" value="PBK61365.1"/>
    <property type="molecule type" value="Genomic_DNA"/>
</dbReference>
<gene>
    <name evidence="2" type="ORF">ARMSODRAFT_981521</name>
</gene>
<accession>A0A2H3ARH0</accession>